<dbReference type="Gene3D" id="3.40.50.720">
    <property type="entry name" value="NAD(P)-binding Rossmann-like Domain"/>
    <property type="match status" value="1"/>
</dbReference>
<dbReference type="Gene3D" id="3.90.25.10">
    <property type="entry name" value="UDP-galactose 4-epimerase, domain 1"/>
    <property type="match status" value="1"/>
</dbReference>
<dbReference type="InterPro" id="IPR051609">
    <property type="entry name" value="NmrA/Isoflavone_reductase-like"/>
</dbReference>
<evidence type="ECO:0000259" key="3">
    <source>
        <dbReference type="Pfam" id="PF05368"/>
    </source>
</evidence>
<comment type="caution">
    <text evidence="4">The sequence shown here is derived from an EMBL/GenBank/DDBJ whole genome shotgun (WGS) entry which is preliminary data.</text>
</comment>
<dbReference type="GO" id="GO:0016491">
    <property type="term" value="F:oxidoreductase activity"/>
    <property type="evidence" value="ECO:0007669"/>
    <property type="project" value="UniProtKB-KW"/>
</dbReference>
<dbReference type="EMBL" id="JAGSXJ010000026">
    <property type="protein sequence ID" value="KAH6674012.1"/>
    <property type="molecule type" value="Genomic_DNA"/>
</dbReference>
<name>A0A9P8V2B8_9PEZI</name>
<dbReference type="InterPro" id="IPR008030">
    <property type="entry name" value="NmrA-like"/>
</dbReference>
<protein>
    <submittedName>
        <fullName evidence="4">Isoflavone reductase family protein</fullName>
    </submittedName>
</protein>
<dbReference type="OrthoDB" id="9974981at2759"/>
<sequence>MPPPAVAVAGGTGNLGSKIVKQLLTSSSLPRFRELIVLARAESDKTREFQSQGASVRIYSEDNLPKALDGVDVLINTVGSTGHHFKEAMLRALPQTSVKLYFPSEFGVDHYVHDFPHEEWDAKKKHYRLAQELIPGIRISRVYAGLFLEDSIGPWFGFNTKHSRYEAIGSPDQVTSYTSMDDVGRALGVLLTLDPAKVPEQVHLAGDSKSVAEIAQIMDEASGEKNGIEVTSASLAEYKAEVFANPRPTPEKYLRFLMAEGLIDHTAKGLGNDNALVEGADGFGRWKTLQDLARETGGKPWGDAEWP</sequence>
<keyword evidence="2" id="KW-0560">Oxidoreductase</keyword>
<accession>A0A9P8V2B8</accession>
<dbReference type="PANTHER" id="PTHR47706:SF9">
    <property type="entry name" value="NMRA-LIKE DOMAIN-CONTAINING PROTEIN-RELATED"/>
    <property type="match status" value="1"/>
</dbReference>
<dbReference type="PANTHER" id="PTHR47706">
    <property type="entry name" value="NMRA-LIKE FAMILY PROTEIN"/>
    <property type="match status" value="1"/>
</dbReference>
<keyword evidence="5" id="KW-1185">Reference proteome</keyword>
<dbReference type="AlphaFoldDB" id="A0A9P8V2B8"/>
<feature type="domain" description="NmrA-like" evidence="3">
    <location>
        <begin position="6"/>
        <end position="225"/>
    </location>
</feature>
<dbReference type="Pfam" id="PF05368">
    <property type="entry name" value="NmrA"/>
    <property type="match status" value="1"/>
</dbReference>
<dbReference type="Proteomes" id="UP000770015">
    <property type="component" value="Unassembled WGS sequence"/>
</dbReference>
<evidence type="ECO:0000313" key="4">
    <source>
        <dbReference type="EMBL" id="KAH6674012.1"/>
    </source>
</evidence>
<evidence type="ECO:0000256" key="1">
    <source>
        <dbReference type="ARBA" id="ARBA00022857"/>
    </source>
</evidence>
<evidence type="ECO:0000313" key="5">
    <source>
        <dbReference type="Proteomes" id="UP000770015"/>
    </source>
</evidence>
<reference evidence="4" key="1">
    <citation type="journal article" date="2021" name="Nat. Commun.">
        <title>Genetic determinants of endophytism in the Arabidopsis root mycobiome.</title>
        <authorList>
            <person name="Mesny F."/>
            <person name="Miyauchi S."/>
            <person name="Thiergart T."/>
            <person name="Pickel B."/>
            <person name="Atanasova L."/>
            <person name="Karlsson M."/>
            <person name="Huettel B."/>
            <person name="Barry K.W."/>
            <person name="Haridas S."/>
            <person name="Chen C."/>
            <person name="Bauer D."/>
            <person name="Andreopoulos W."/>
            <person name="Pangilinan J."/>
            <person name="LaButti K."/>
            <person name="Riley R."/>
            <person name="Lipzen A."/>
            <person name="Clum A."/>
            <person name="Drula E."/>
            <person name="Henrissat B."/>
            <person name="Kohler A."/>
            <person name="Grigoriev I.V."/>
            <person name="Martin F.M."/>
            <person name="Hacquard S."/>
        </authorList>
    </citation>
    <scope>NUCLEOTIDE SEQUENCE</scope>
    <source>
        <strain evidence="4">MPI-SDFR-AT-0117</strain>
    </source>
</reference>
<dbReference type="SUPFAM" id="SSF51735">
    <property type="entry name" value="NAD(P)-binding Rossmann-fold domains"/>
    <property type="match status" value="1"/>
</dbReference>
<organism evidence="4 5">
    <name type="scientific">Plectosphaerella plurivora</name>
    <dbReference type="NCBI Taxonomy" id="936078"/>
    <lineage>
        <taxon>Eukaryota</taxon>
        <taxon>Fungi</taxon>
        <taxon>Dikarya</taxon>
        <taxon>Ascomycota</taxon>
        <taxon>Pezizomycotina</taxon>
        <taxon>Sordariomycetes</taxon>
        <taxon>Hypocreomycetidae</taxon>
        <taxon>Glomerellales</taxon>
        <taxon>Plectosphaerellaceae</taxon>
        <taxon>Plectosphaerella</taxon>
    </lineage>
</organism>
<dbReference type="InterPro" id="IPR036291">
    <property type="entry name" value="NAD(P)-bd_dom_sf"/>
</dbReference>
<evidence type="ECO:0000256" key="2">
    <source>
        <dbReference type="ARBA" id="ARBA00023002"/>
    </source>
</evidence>
<proteinExistence type="predicted"/>
<gene>
    <name evidence="4" type="ORF">F5X68DRAFT_174738</name>
</gene>
<keyword evidence="1" id="KW-0521">NADP</keyword>